<feature type="compositionally biased region" description="Acidic residues" evidence="2">
    <location>
        <begin position="61"/>
        <end position="78"/>
    </location>
</feature>
<dbReference type="RefSeq" id="XP_012653517.1">
    <property type="nucleotide sequence ID" value="XM_012798063.1"/>
</dbReference>
<feature type="compositionally biased region" description="Polar residues" evidence="2">
    <location>
        <begin position="765"/>
        <end position="786"/>
    </location>
</feature>
<feature type="coiled-coil region" evidence="1">
    <location>
        <begin position="682"/>
        <end position="718"/>
    </location>
</feature>
<accession>W7XHQ7</accession>
<name>W7XHQ7_TETTS</name>
<reference evidence="4" key="1">
    <citation type="journal article" date="2006" name="PLoS Biol.">
        <title>Macronuclear genome sequence of the ciliate Tetrahymena thermophila, a model eukaryote.</title>
        <authorList>
            <person name="Eisen J.A."/>
            <person name="Coyne R.S."/>
            <person name="Wu M."/>
            <person name="Wu D."/>
            <person name="Thiagarajan M."/>
            <person name="Wortman J.R."/>
            <person name="Badger J.H."/>
            <person name="Ren Q."/>
            <person name="Amedeo P."/>
            <person name="Jones K.M."/>
            <person name="Tallon L.J."/>
            <person name="Delcher A.L."/>
            <person name="Salzberg S.L."/>
            <person name="Silva J.C."/>
            <person name="Haas B.J."/>
            <person name="Majoros W.H."/>
            <person name="Farzad M."/>
            <person name="Carlton J.M."/>
            <person name="Smith R.K. Jr."/>
            <person name="Garg J."/>
            <person name="Pearlman R.E."/>
            <person name="Karrer K.M."/>
            <person name="Sun L."/>
            <person name="Manning G."/>
            <person name="Elde N.C."/>
            <person name="Turkewitz A.P."/>
            <person name="Asai D.J."/>
            <person name="Wilkes D.E."/>
            <person name="Wang Y."/>
            <person name="Cai H."/>
            <person name="Collins K."/>
            <person name="Stewart B.A."/>
            <person name="Lee S.R."/>
            <person name="Wilamowska K."/>
            <person name="Weinberg Z."/>
            <person name="Ruzzo W.L."/>
            <person name="Wloga D."/>
            <person name="Gaertig J."/>
            <person name="Frankel J."/>
            <person name="Tsao C.-C."/>
            <person name="Gorovsky M.A."/>
            <person name="Keeling P.J."/>
            <person name="Waller R.F."/>
            <person name="Patron N.J."/>
            <person name="Cherry J.M."/>
            <person name="Stover N.A."/>
            <person name="Krieger C.J."/>
            <person name="del Toro C."/>
            <person name="Ryder H.F."/>
            <person name="Williamson S.C."/>
            <person name="Barbeau R.A."/>
            <person name="Hamilton E.P."/>
            <person name="Orias E."/>
        </authorList>
    </citation>
    <scope>NUCLEOTIDE SEQUENCE [LARGE SCALE GENOMIC DNA]</scope>
    <source>
        <strain evidence="4">SB210</strain>
    </source>
</reference>
<feature type="compositionally biased region" description="Basic and acidic residues" evidence="2">
    <location>
        <begin position="215"/>
        <end position="227"/>
    </location>
</feature>
<feature type="compositionally biased region" description="Acidic residues" evidence="2">
    <location>
        <begin position="27"/>
        <end position="37"/>
    </location>
</feature>
<evidence type="ECO:0000256" key="1">
    <source>
        <dbReference type="SAM" id="Coils"/>
    </source>
</evidence>
<dbReference type="EMBL" id="GG662663">
    <property type="protein sequence ID" value="EWS73976.1"/>
    <property type="molecule type" value="Genomic_DNA"/>
</dbReference>
<organism evidence="3 4">
    <name type="scientific">Tetrahymena thermophila (strain SB210)</name>
    <dbReference type="NCBI Taxonomy" id="312017"/>
    <lineage>
        <taxon>Eukaryota</taxon>
        <taxon>Sar</taxon>
        <taxon>Alveolata</taxon>
        <taxon>Ciliophora</taxon>
        <taxon>Intramacronucleata</taxon>
        <taxon>Oligohymenophorea</taxon>
        <taxon>Hymenostomatida</taxon>
        <taxon>Tetrahymenina</taxon>
        <taxon>Tetrahymenidae</taxon>
        <taxon>Tetrahymena</taxon>
    </lineage>
</organism>
<protein>
    <submittedName>
        <fullName evidence="3">EF hand protein</fullName>
    </submittedName>
</protein>
<dbReference type="Proteomes" id="UP000009168">
    <property type="component" value="Unassembled WGS sequence"/>
</dbReference>
<dbReference type="GeneID" id="24438943"/>
<dbReference type="AlphaFoldDB" id="W7XHQ7"/>
<dbReference type="InParanoid" id="W7XHQ7"/>
<evidence type="ECO:0000313" key="3">
    <source>
        <dbReference type="EMBL" id="EWS73976.1"/>
    </source>
</evidence>
<feature type="compositionally biased region" description="Polar residues" evidence="2">
    <location>
        <begin position="242"/>
        <end position="263"/>
    </location>
</feature>
<feature type="region of interest" description="Disordered" evidence="2">
    <location>
        <begin position="757"/>
        <end position="791"/>
    </location>
</feature>
<gene>
    <name evidence="3" type="ORF">TTHERM_000436229</name>
</gene>
<keyword evidence="4" id="KW-1185">Reference proteome</keyword>
<feature type="region of interest" description="Disordered" evidence="2">
    <location>
        <begin position="215"/>
        <end position="263"/>
    </location>
</feature>
<dbReference type="KEGG" id="tet:TTHERM_000436229"/>
<sequence length="872" mass="103714">MNFEFKSKFSKFQVQKKSIYSPLGAFDEQDDQGGEDDYKDKLRKKFSTIYNDSSSSQIKDENEDEEEDDDDENEDEDNDHFNNENQNQNGVKLLLSSQKIISQANVQSQNKIKIENPSENQVIDLKLVNQWGQRIIEQKKQNQKLLPVDKITEQALFTFGRFVSHGQEKGENQKLNSTNIENYSIQKSQINKTSMESRFNPVKVINTDRFVKRHQDSDIKKQKEAQKQGEIMLNRSFPLPSKANQTAKEYKRSNSPPSQMPQVILNNSFDPSYKLDIMKFDIQYLQSIKYIKPDVVIQVEEEQRNKIHIFQNSFKIIQLNCKNKESPLTLKIKISNSFSLHLFVGQVEDQCWSNYDQYYCSFDKPIHYNFQEDKQKIYITMLSQSPFCNLELIYYFTTHNDQQINMYYQPNIQDFLPHVEEQNIQQNVQYKKEEQSAKHISVLPAINQNFISKNIRQNKKRQKQQKKKSKTFLSEEFQKIIEQKDIMKCQLEVIKEYYQKKRFAFLKKYSVYYQNITQLNYTHRVLVDIINTIKFYIHNKKYKKAIYEKYESQENCELSNEAINIIKSNQIYLECEENKLLADDIKKYFINNCWQYNPSKQNLNQLLYQLKQALNLNQVGYRNEDNIRIYRRQNQMSFTNIQKNLYNNNGQKQHQNLAQQQQHTTKNTNMYHKQYKEIISIQQSLQQQKQKQSQQQKAAQQNNKLRATNQEIEHLDGNQSNQSYNQVDNSMNILSSLAIIQENQQLTVSQTNYTHRPSIMKIQKIPQNTKGKQNSKQDSNSTGVKKNNQKTKLKLRPTNFDKILKESLKPNYEPFIYQKEFEKEIVLHSYKLIKKMIENKKKDFLQKINQTQKQKIVVKNKIKVTKPNQDQH</sequence>
<keyword evidence="1" id="KW-0175">Coiled coil</keyword>
<feature type="region of interest" description="Disordered" evidence="2">
    <location>
        <begin position="49"/>
        <end position="86"/>
    </location>
</feature>
<feature type="region of interest" description="Disordered" evidence="2">
    <location>
        <begin position="20"/>
        <end position="39"/>
    </location>
</feature>
<proteinExistence type="predicted"/>
<evidence type="ECO:0000313" key="4">
    <source>
        <dbReference type="Proteomes" id="UP000009168"/>
    </source>
</evidence>
<evidence type="ECO:0000256" key="2">
    <source>
        <dbReference type="SAM" id="MobiDB-lite"/>
    </source>
</evidence>